<dbReference type="OrthoDB" id="9782291at2"/>
<sequence length="207" mass="23760">MDYGFFFQFFHDHGYLGVFVLSWIGVLGLPVPNEIIVMVSGMLSNKVLLNPAYSFIATYLGVISVLTLIYMLGRYGGTAIVQRLYRIGRIRKGVQKASGLLDRWGEKILLFSFFIPGLRLLMPFIVGSNGLPYLRFAILTYPAGFLWAVFYFAIGNQYGEHLTQIHSYFQSYSWILPSVAITFALMWSWRYAKQSKNHLPRLHKHSK</sequence>
<proteinExistence type="inferred from homology"/>
<feature type="transmembrane region" description="Helical" evidence="2">
    <location>
        <begin position="108"/>
        <end position="126"/>
    </location>
</feature>
<reference evidence="5" key="1">
    <citation type="submission" date="2016-10" db="EMBL/GenBank/DDBJ databases">
        <authorList>
            <person name="Varghese N."/>
            <person name="Submissions S."/>
        </authorList>
    </citation>
    <scope>NUCLEOTIDE SEQUENCE [LARGE SCALE GENOMIC DNA]</scope>
    <source>
        <strain evidence="5">CGMCC 1.6854</strain>
    </source>
</reference>
<protein>
    <submittedName>
        <fullName evidence="4">Membrane protein DedA, SNARE-associated domain</fullName>
    </submittedName>
</protein>
<dbReference type="AlphaFoldDB" id="A0A1H0ASQ3"/>
<evidence type="ECO:0000256" key="2">
    <source>
        <dbReference type="SAM" id="Phobius"/>
    </source>
</evidence>
<dbReference type="GO" id="GO:0005886">
    <property type="term" value="C:plasma membrane"/>
    <property type="evidence" value="ECO:0007669"/>
    <property type="project" value="TreeGrafter"/>
</dbReference>
<feature type="domain" description="VTT" evidence="3">
    <location>
        <begin position="31"/>
        <end position="156"/>
    </location>
</feature>
<evidence type="ECO:0000313" key="5">
    <source>
        <dbReference type="Proteomes" id="UP000199544"/>
    </source>
</evidence>
<keyword evidence="5" id="KW-1185">Reference proteome</keyword>
<dbReference type="InterPro" id="IPR051311">
    <property type="entry name" value="DedA_domain"/>
</dbReference>
<accession>A0A1H0ASQ3</accession>
<dbReference type="PANTHER" id="PTHR42709:SF9">
    <property type="entry name" value="ALKALINE PHOSPHATASE LIKE PROTEIN"/>
    <property type="match status" value="1"/>
</dbReference>
<feature type="transmembrane region" description="Helical" evidence="2">
    <location>
        <begin position="13"/>
        <end position="31"/>
    </location>
</feature>
<dbReference type="InterPro" id="IPR032816">
    <property type="entry name" value="VTT_dom"/>
</dbReference>
<dbReference type="Proteomes" id="UP000199544">
    <property type="component" value="Unassembled WGS sequence"/>
</dbReference>
<evidence type="ECO:0000313" key="4">
    <source>
        <dbReference type="EMBL" id="SDN36133.1"/>
    </source>
</evidence>
<keyword evidence="2" id="KW-0472">Membrane</keyword>
<name>A0A1H0ASQ3_9BACL</name>
<feature type="transmembrane region" description="Helical" evidence="2">
    <location>
        <begin position="174"/>
        <end position="192"/>
    </location>
</feature>
<dbReference type="EMBL" id="FNHW01000003">
    <property type="protein sequence ID" value="SDN36133.1"/>
    <property type="molecule type" value="Genomic_DNA"/>
</dbReference>
<evidence type="ECO:0000256" key="1">
    <source>
        <dbReference type="ARBA" id="ARBA00010792"/>
    </source>
</evidence>
<dbReference type="RefSeq" id="WP_090237624.1">
    <property type="nucleotide sequence ID" value="NZ_FNHW01000003.1"/>
</dbReference>
<organism evidence="4 5">
    <name type="scientific">Fictibacillus solisalsi</name>
    <dbReference type="NCBI Taxonomy" id="459525"/>
    <lineage>
        <taxon>Bacteria</taxon>
        <taxon>Bacillati</taxon>
        <taxon>Bacillota</taxon>
        <taxon>Bacilli</taxon>
        <taxon>Bacillales</taxon>
        <taxon>Fictibacillaceae</taxon>
        <taxon>Fictibacillus</taxon>
    </lineage>
</organism>
<comment type="similarity">
    <text evidence="1">Belongs to the DedA family.</text>
</comment>
<feature type="transmembrane region" description="Helical" evidence="2">
    <location>
        <begin position="133"/>
        <end position="154"/>
    </location>
</feature>
<dbReference type="PANTHER" id="PTHR42709">
    <property type="entry name" value="ALKALINE PHOSPHATASE LIKE PROTEIN"/>
    <property type="match status" value="1"/>
</dbReference>
<keyword evidence="2" id="KW-1133">Transmembrane helix</keyword>
<keyword evidence="2" id="KW-0812">Transmembrane</keyword>
<feature type="transmembrane region" description="Helical" evidence="2">
    <location>
        <begin position="52"/>
        <end position="73"/>
    </location>
</feature>
<dbReference type="STRING" id="459525.SAMN04488137_4168"/>
<dbReference type="Pfam" id="PF09335">
    <property type="entry name" value="VTT_dom"/>
    <property type="match status" value="1"/>
</dbReference>
<evidence type="ECO:0000259" key="3">
    <source>
        <dbReference type="Pfam" id="PF09335"/>
    </source>
</evidence>
<gene>
    <name evidence="4" type="ORF">SAMN04488137_4168</name>
</gene>